<keyword evidence="8" id="KW-1185">Reference proteome</keyword>
<feature type="chain" id="PRO_5042215323" description="FAD-binding PCMH-type domain-containing protein" evidence="5">
    <location>
        <begin position="18"/>
        <end position="578"/>
    </location>
</feature>
<dbReference type="Proteomes" id="UP001285354">
    <property type="component" value="Unassembled WGS sequence"/>
</dbReference>
<feature type="domain" description="FAD-binding PCMH-type" evidence="6">
    <location>
        <begin position="126"/>
        <end position="310"/>
    </location>
</feature>
<gene>
    <name evidence="7" type="ORF">QTJ16_006838</name>
</gene>
<evidence type="ECO:0000256" key="2">
    <source>
        <dbReference type="ARBA" id="ARBA00022630"/>
    </source>
</evidence>
<proteinExistence type="inferred from homology"/>
<evidence type="ECO:0000256" key="3">
    <source>
        <dbReference type="ARBA" id="ARBA00022827"/>
    </source>
</evidence>
<feature type="signal peptide" evidence="5">
    <location>
        <begin position="1"/>
        <end position="17"/>
    </location>
</feature>
<keyword evidence="2" id="KW-0285">Flavoprotein</keyword>
<dbReference type="Pfam" id="PF01565">
    <property type="entry name" value="FAD_binding_4"/>
    <property type="match status" value="1"/>
</dbReference>
<keyword evidence="4" id="KW-0560">Oxidoreductase</keyword>
<keyword evidence="5" id="KW-0732">Signal</keyword>
<dbReference type="PROSITE" id="PS51387">
    <property type="entry name" value="FAD_PCMH"/>
    <property type="match status" value="1"/>
</dbReference>
<dbReference type="GO" id="GO:0016491">
    <property type="term" value="F:oxidoreductase activity"/>
    <property type="evidence" value="ECO:0007669"/>
    <property type="project" value="UniProtKB-KW"/>
</dbReference>
<comment type="similarity">
    <text evidence="1">Belongs to the oxygen-dependent FAD-linked oxidoreductase family.</text>
</comment>
<dbReference type="InterPro" id="IPR016166">
    <property type="entry name" value="FAD-bd_PCMH"/>
</dbReference>
<evidence type="ECO:0000259" key="6">
    <source>
        <dbReference type="PROSITE" id="PS51387"/>
    </source>
</evidence>
<dbReference type="PANTHER" id="PTHR42973">
    <property type="entry name" value="BINDING OXIDOREDUCTASE, PUTATIVE (AFU_ORTHOLOGUE AFUA_1G17690)-RELATED"/>
    <property type="match status" value="1"/>
</dbReference>
<evidence type="ECO:0000256" key="1">
    <source>
        <dbReference type="ARBA" id="ARBA00005466"/>
    </source>
</evidence>
<dbReference type="Gene3D" id="3.30.465.10">
    <property type="match status" value="1"/>
</dbReference>
<dbReference type="EMBL" id="JAUBYV010000012">
    <property type="protein sequence ID" value="KAK2623657.1"/>
    <property type="molecule type" value="Genomic_DNA"/>
</dbReference>
<dbReference type="InterPro" id="IPR050416">
    <property type="entry name" value="FAD-linked_Oxidoreductase"/>
</dbReference>
<keyword evidence="3" id="KW-0274">FAD</keyword>
<accession>A0AAD9W9R4</accession>
<evidence type="ECO:0000313" key="7">
    <source>
        <dbReference type="EMBL" id="KAK2623657.1"/>
    </source>
</evidence>
<evidence type="ECO:0000313" key="8">
    <source>
        <dbReference type="Proteomes" id="UP001285354"/>
    </source>
</evidence>
<dbReference type="InterPro" id="IPR016169">
    <property type="entry name" value="FAD-bd_PCMH_sub2"/>
</dbReference>
<evidence type="ECO:0000256" key="4">
    <source>
        <dbReference type="ARBA" id="ARBA00023002"/>
    </source>
</evidence>
<evidence type="ECO:0000256" key="5">
    <source>
        <dbReference type="SAM" id="SignalP"/>
    </source>
</evidence>
<dbReference type="InterPro" id="IPR006094">
    <property type="entry name" value="Oxid_FAD_bind_N"/>
</dbReference>
<dbReference type="InterPro" id="IPR036318">
    <property type="entry name" value="FAD-bd_PCMH-like_sf"/>
</dbReference>
<reference evidence="7" key="1">
    <citation type="submission" date="2023-06" db="EMBL/GenBank/DDBJ databases">
        <title>Draft genome of Marssonina rosae.</title>
        <authorList>
            <person name="Cheng Q."/>
        </authorList>
    </citation>
    <scope>NUCLEOTIDE SEQUENCE</scope>
    <source>
        <strain evidence="7">R4</strain>
    </source>
</reference>
<dbReference type="PANTHER" id="PTHR42973:SF22">
    <property type="entry name" value="FAD-BINDING PCMH-TYPE DOMAIN-CONTAINING PROTEIN-RELATED"/>
    <property type="match status" value="1"/>
</dbReference>
<dbReference type="AlphaFoldDB" id="A0AAD9W9R4"/>
<dbReference type="SUPFAM" id="SSF56176">
    <property type="entry name" value="FAD-binding/transporter-associated domain-like"/>
    <property type="match status" value="1"/>
</dbReference>
<protein>
    <recommendedName>
        <fullName evidence="6">FAD-binding PCMH-type domain-containing protein</fullName>
    </recommendedName>
</protein>
<organism evidence="7 8">
    <name type="scientific">Diplocarpon rosae</name>
    <dbReference type="NCBI Taxonomy" id="946125"/>
    <lineage>
        <taxon>Eukaryota</taxon>
        <taxon>Fungi</taxon>
        <taxon>Dikarya</taxon>
        <taxon>Ascomycota</taxon>
        <taxon>Pezizomycotina</taxon>
        <taxon>Leotiomycetes</taxon>
        <taxon>Helotiales</taxon>
        <taxon>Drepanopezizaceae</taxon>
        <taxon>Diplocarpon</taxon>
    </lineage>
</organism>
<sequence>MKLSTLLVLAQALAIQAGTYLDKYCSASVIDLTGGDYCPNGLSAYCCVDDSKGRSNKYPNFHTCHYLNDAWGDDVSRDCNNEEGRIFCCSALSSVAPSLHFPGSASYINQSTGLESSAGYWSSLESELLPACRFTPANINDLATGVRILSSNYCHFAIRSGGHMTWKGAANYDGNGKEGVTIDMSSMDTVQVLNSWIQTGISRNERVAKIGTGARWKDVYARMDPRELAVPGGRVNTVGVGGFLTGGGMHFFAHAVGFACNSVLQYEVVLGNGTVVVADSQENPDLWFALKGGNNNFGIVASFTMETIPIANGLWGGFIISPISAADQTLEAFFDFGETAGRGEDASGSSVSILFAEPPNGTSFVSTFITSAEGAVNPSILSNITALPQNSNTLRKSTLGAFTAELASGYHAGKRELFGMATFVNNLEMLKLSKQIFNEIFSAFDHVTGYERVYIIQPIHRAILASNEKRGGNNLGLSPNDGNLVWGTAVISWEDPRFDSPIHAASRNFIAAINQAAKRRGLFHPYIYLNYALASQDPISSYGVAIVQKLKNASAKYDPEQVFQRLVPGGFKLPKGGF</sequence>
<dbReference type="GO" id="GO:0071949">
    <property type="term" value="F:FAD binding"/>
    <property type="evidence" value="ECO:0007669"/>
    <property type="project" value="InterPro"/>
</dbReference>
<comment type="caution">
    <text evidence="7">The sequence shown here is derived from an EMBL/GenBank/DDBJ whole genome shotgun (WGS) entry which is preliminary data.</text>
</comment>
<name>A0AAD9W9R4_9HELO</name>